<evidence type="ECO:0000256" key="1">
    <source>
        <dbReference type="SAM" id="MobiDB-lite"/>
    </source>
</evidence>
<feature type="region of interest" description="Disordered" evidence="1">
    <location>
        <begin position="65"/>
        <end position="87"/>
    </location>
</feature>
<name>A0ABQ9TEU2_SAGOE</name>
<evidence type="ECO:0000313" key="2">
    <source>
        <dbReference type="EMBL" id="KAK2082747.1"/>
    </source>
</evidence>
<reference evidence="2 3" key="1">
    <citation type="submission" date="2023-05" db="EMBL/GenBank/DDBJ databases">
        <title>B98-5 Cell Line De Novo Hybrid Assembly: An Optical Mapping Approach.</title>
        <authorList>
            <person name="Kananen K."/>
            <person name="Auerbach J.A."/>
            <person name="Kautto E."/>
            <person name="Blachly J.S."/>
        </authorList>
    </citation>
    <scope>NUCLEOTIDE SEQUENCE [LARGE SCALE GENOMIC DNA]</scope>
    <source>
        <strain evidence="2">B95-8</strain>
        <tissue evidence="2">Cell line</tissue>
    </source>
</reference>
<evidence type="ECO:0000313" key="3">
    <source>
        <dbReference type="Proteomes" id="UP001266305"/>
    </source>
</evidence>
<protein>
    <submittedName>
        <fullName evidence="2">Uncharacterized protein</fullName>
    </submittedName>
</protein>
<organism evidence="2 3">
    <name type="scientific">Saguinus oedipus</name>
    <name type="common">Cotton-top tamarin</name>
    <name type="synonym">Oedipomidas oedipus</name>
    <dbReference type="NCBI Taxonomy" id="9490"/>
    <lineage>
        <taxon>Eukaryota</taxon>
        <taxon>Metazoa</taxon>
        <taxon>Chordata</taxon>
        <taxon>Craniata</taxon>
        <taxon>Vertebrata</taxon>
        <taxon>Euteleostomi</taxon>
        <taxon>Mammalia</taxon>
        <taxon>Eutheria</taxon>
        <taxon>Euarchontoglires</taxon>
        <taxon>Primates</taxon>
        <taxon>Haplorrhini</taxon>
        <taxon>Platyrrhini</taxon>
        <taxon>Cebidae</taxon>
        <taxon>Callitrichinae</taxon>
        <taxon>Saguinus</taxon>
    </lineage>
</organism>
<feature type="compositionally biased region" description="Polar residues" evidence="1">
    <location>
        <begin position="70"/>
        <end position="81"/>
    </location>
</feature>
<accession>A0ABQ9TEU2</accession>
<comment type="caution">
    <text evidence="2">The sequence shown here is derived from an EMBL/GenBank/DDBJ whole genome shotgun (WGS) entry which is preliminary data.</text>
</comment>
<gene>
    <name evidence="2" type="ORF">P7K49_037983</name>
</gene>
<dbReference type="EMBL" id="JASSZA010000023">
    <property type="protein sequence ID" value="KAK2082747.1"/>
    <property type="molecule type" value="Genomic_DNA"/>
</dbReference>
<proteinExistence type="predicted"/>
<sequence>MSPPAVSLFPGSPLVASRQTVQRILRKADTVCEWSPFHGERWALPVFVHFPDEITQLNVFGQGCHPNPERNGNATPPTTVIENAAGG</sequence>
<keyword evidence="3" id="KW-1185">Reference proteome</keyword>
<dbReference type="Proteomes" id="UP001266305">
    <property type="component" value="Unassembled WGS sequence"/>
</dbReference>